<dbReference type="AlphaFoldDB" id="A0A1J5SUJ2"/>
<proteinExistence type="predicted"/>
<organism evidence="1">
    <name type="scientific">mine drainage metagenome</name>
    <dbReference type="NCBI Taxonomy" id="410659"/>
    <lineage>
        <taxon>unclassified sequences</taxon>
        <taxon>metagenomes</taxon>
        <taxon>ecological metagenomes</taxon>
    </lineage>
</organism>
<dbReference type="EMBL" id="MLJW01000019">
    <property type="protein sequence ID" value="OIR11643.1"/>
    <property type="molecule type" value="Genomic_DNA"/>
</dbReference>
<accession>A0A1J5SUJ2</accession>
<evidence type="ECO:0000313" key="1">
    <source>
        <dbReference type="EMBL" id="OIR11643.1"/>
    </source>
</evidence>
<comment type="caution">
    <text evidence="1">The sequence shown here is derived from an EMBL/GenBank/DDBJ whole genome shotgun (WGS) entry which is preliminary data.</text>
</comment>
<reference evidence="1" key="1">
    <citation type="submission" date="2016-10" db="EMBL/GenBank/DDBJ databases">
        <title>Sequence of Gallionella enrichment culture.</title>
        <authorList>
            <person name="Poehlein A."/>
            <person name="Muehling M."/>
            <person name="Daniel R."/>
        </authorList>
    </citation>
    <scope>NUCLEOTIDE SEQUENCE</scope>
</reference>
<gene>
    <name evidence="1" type="ORF">GALL_64980</name>
</gene>
<name>A0A1J5SUJ2_9ZZZZ</name>
<protein>
    <submittedName>
        <fullName evidence="1">Uncharacterized protein</fullName>
    </submittedName>
</protein>
<sequence length="90" mass="10197">MTGTDGNNTATRNDGIERRTNPHLRDLFEYAYRIACPMLESGLALRNAGSAHFLRVVLHDSFPDLHPQDIAILSVSVERVFMERRKTKGQ</sequence>